<feature type="active site" description="Proton acceptor" evidence="7">
    <location>
        <position position="71"/>
    </location>
</feature>
<proteinExistence type="inferred from homology"/>
<dbReference type="GO" id="GO:0009002">
    <property type="term" value="F:serine-type D-Ala-D-Ala carboxypeptidase activity"/>
    <property type="evidence" value="ECO:0007669"/>
    <property type="project" value="InterPro"/>
</dbReference>
<evidence type="ECO:0000256" key="3">
    <source>
        <dbReference type="ARBA" id="ARBA00022801"/>
    </source>
</evidence>
<evidence type="ECO:0000256" key="9">
    <source>
        <dbReference type="RuleBase" id="RU004016"/>
    </source>
</evidence>
<evidence type="ECO:0000256" key="8">
    <source>
        <dbReference type="PIRSR" id="PIRSR618044-2"/>
    </source>
</evidence>
<dbReference type="GO" id="GO:0009252">
    <property type="term" value="P:peptidoglycan biosynthetic process"/>
    <property type="evidence" value="ECO:0007669"/>
    <property type="project" value="UniProtKB-KW"/>
</dbReference>
<evidence type="ECO:0000256" key="6">
    <source>
        <dbReference type="ARBA" id="ARBA00023316"/>
    </source>
</evidence>
<dbReference type="AlphaFoldDB" id="A0A3A9KIK2"/>
<feature type="binding site" evidence="8">
    <location>
        <position position="229"/>
    </location>
    <ligand>
        <name>substrate</name>
    </ligand>
</feature>
<keyword evidence="2" id="KW-0732">Signal</keyword>
<keyword evidence="5" id="KW-0573">Peptidoglycan synthesis</keyword>
<dbReference type="Proteomes" id="UP000281498">
    <property type="component" value="Unassembled WGS sequence"/>
</dbReference>
<keyword evidence="11" id="KW-0121">Carboxypeptidase</keyword>
<dbReference type="InterPro" id="IPR001967">
    <property type="entry name" value="Peptidase_S11_N"/>
</dbReference>
<evidence type="ECO:0000256" key="2">
    <source>
        <dbReference type="ARBA" id="ARBA00022729"/>
    </source>
</evidence>
<name>A0A3A9KIK2_9BACI</name>
<feature type="domain" description="Peptidase S11 D-alanyl-D-alanine carboxypeptidase A N-terminal" evidence="10">
    <location>
        <begin position="35"/>
        <end position="259"/>
    </location>
</feature>
<dbReference type="GO" id="GO:0071555">
    <property type="term" value="P:cell wall organization"/>
    <property type="evidence" value="ECO:0007669"/>
    <property type="project" value="UniProtKB-KW"/>
</dbReference>
<evidence type="ECO:0000313" key="12">
    <source>
        <dbReference type="Proteomes" id="UP000281498"/>
    </source>
</evidence>
<feature type="active site" evidence="7">
    <location>
        <position position="123"/>
    </location>
</feature>
<dbReference type="InterPro" id="IPR012338">
    <property type="entry name" value="Beta-lactam/transpept-like"/>
</dbReference>
<evidence type="ECO:0000259" key="10">
    <source>
        <dbReference type="Pfam" id="PF00768"/>
    </source>
</evidence>
<evidence type="ECO:0000256" key="7">
    <source>
        <dbReference type="PIRSR" id="PIRSR618044-1"/>
    </source>
</evidence>
<evidence type="ECO:0000256" key="1">
    <source>
        <dbReference type="ARBA" id="ARBA00007164"/>
    </source>
</evidence>
<gene>
    <name evidence="11" type="ORF">CR203_09145</name>
</gene>
<dbReference type="PANTHER" id="PTHR21581:SF6">
    <property type="entry name" value="TRAFFICKING PROTEIN PARTICLE COMPLEX SUBUNIT 12"/>
    <property type="match status" value="1"/>
</dbReference>
<dbReference type="RefSeq" id="WP_110935331.1">
    <property type="nucleotide sequence ID" value="NZ_KZ614146.1"/>
</dbReference>
<accession>A0A3A9KIK2</accession>
<feature type="active site" description="Acyl-ester intermediate" evidence="7">
    <location>
        <position position="68"/>
    </location>
</feature>
<dbReference type="PRINTS" id="PR00725">
    <property type="entry name" value="DADACBPTASE1"/>
</dbReference>
<dbReference type="InterPro" id="IPR018044">
    <property type="entry name" value="Peptidase_S11"/>
</dbReference>
<dbReference type="GO" id="GO:0008360">
    <property type="term" value="P:regulation of cell shape"/>
    <property type="evidence" value="ECO:0007669"/>
    <property type="project" value="UniProtKB-KW"/>
</dbReference>
<evidence type="ECO:0000313" key="11">
    <source>
        <dbReference type="EMBL" id="RKL67505.1"/>
    </source>
</evidence>
<keyword evidence="4" id="KW-0133">Cell shape</keyword>
<evidence type="ECO:0000256" key="5">
    <source>
        <dbReference type="ARBA" id="ARBA00022984"/>
    </source>
</evidence>
<dbReference type="EMBL" id="PDOE01000003">
    <property type="protein sequence ID" value="RKL67505.1"/>
    <property type="molecule type" value="Genomic_DNA"/>
</dbReference>
<protein>
    <submittedName>
        <fullName evidence="11">D-alanyl-D-alanine carboxypeptidase</fullName>
    </submittedName>
</protein>
<dbReference type="GO" id="GO:0006508">
    <property type="term" value="P:proteolysis"/>
    <property type="evidence" value="ECO:0007669"/>
    <property type="project" value="InterPro"/>
</dbReference>
<dbReference type="Pfam" id="PF00768">
    <property type="entry name" value="Peptidase_S11"/>
    <property type="match status" value="1"/>
</dbReference>
<keyword evidence="6" id="KW-0961">Cell wall biogenesis/degradation</keyword>
<reference evidence="11 12" key="1">
    <citation type="submission" date="2017-10" db="EMBL/GenBank/DDBJ databases">
        <title>Bacillus sp. nov., a halophilic bacterium isolated from a Keqin Lake.</title>
        <authorList>
            <person name="Wang H."/>
        </authorList>
    </citation>
    <scope>NUCLEOTIDE SEQUENCE [LARGE SCALE GENOMIC DNA]</scope>
    <source>
        <strain evidence="11 12">KCTC 13187</strain>
    </source>
</reference>
<keyword evidence="12" id="KW-1185">Reference proteome</keyword>
<dbReference type="SUPFAM" id="SSF56601">
    <property type="entry name" value="beta-lactamase/transpeptidase-like"/>
    <property type="match status" value="1"/>
</dbReference>
<sequence length="384" mass="42588">MKLMDRTIYIVIASVLCWCILLLPINPSVSKALASESLVQSEAYVVIDSNSGKVLSSKNKLKEMYPASITKIVTAIMTIESIDINEKTTVSNHAVHADGTRVYLLEDEEITIDQLLHGLMVSSGNDAGIAIAEHVSGSVENFALDMNQFLREEVGVENTSLSNPHGLFDERHVTTALDMARISAYAMKNAKFRELVNTESYNWVGEGWETTLYNHHPLLRGNEEVIGIKNGFVTESGYTLATAAIQEDTEVIVVTLNSPTKDILVDDTLTLLNEAFSKYETKWLSFADKETLPGYIYPDSLPVTVVKGEKILTGISETGVVSVYGAGKRLIDKIQLNQRQEVRLPIDYLNIDKDVAISPKPERSESSFMSWLVVTGFLYFPLDK</sequence>
<dbReference type="Gene3D" id="3.40.710.10">
    <property type="entry name" value="DD-peptidase/beta-lactamase superfamily"/>
    <property type="match status" value="1"/>
</dbReference>
<comment type="similarity">
    <text evidence="1 9">Belongs to the peptidase S11 family.</text>
</comment>
<organism evidence="11 12">
    <name type="scientific">Salipaludibacillus neizhouensis</name>
    <dbReference type="NCBI Taxonomy" id="885475"/>
    <lineage>
        <taxon>Bacteria</taxon>
        <taxon>Bacillati</taxon>
        <taxon>Bacillota</taxon>
        <taxon>Bacilli</taxon>
        <taxon>Bacillales</taxon>
        <taxon>Bacillaceae</taxon>
    </lineage>
</organism>
<keyword evidence="11" id="KW-0645">Protease</keyword>
<keyword evidence="3" id="KW-0378">Hydrolase</keyword>
<dbReference type="PANTHER" id="PTHR21581">
    <property type="entry name" value="D-ALANYL-D-ALANINE CARBOXYPEPTIDASE"/>
    <property type="match status" value="1"/>
</dbReference>
<dbReference type="OrthoDB" id="9791132at2"/>
<comment type="caution">
    <text evidence="11">The sequence shown here is derived from an EMBL/GenBank/DDBJ whole genome shotgun (WGS) entry which is preliminary data.</text>
</comment>
<evidence type="ECO:0000256" key="4">
    <source>
        <dbReference type="ARBA" id="ARBA00022960"/>
    </source>
</evidence>